<sequence length="150" mass="16929">MNDKKKERERLENCAIEDVVFDDDIIFDLYSPYKFGIRLAGKFAELILTILVIPEAPVGVIIKFFGKFITADLALALLLKMPKQIADEFDDGNVVDIVCEFGNEFPVEFRTEFCICNVVPRVVLIRGCNMTVCCRVDGFNLATITLNDPI</sequence>
<keyword evidence="1" id="KW-0812">Transmembrane</keyword>
<evidence type="ECO:0000256" key="1">
    <source>
        <dbReference type="SAM" id="Phobius"/>
    </source>
</evidence>
<dbReference type="Proteomes" id="UP000887458">
    <property type="component" value="Unassembled WGS sequence"/>
</dbReference>
<name>A0ABQ8J441_DERPT</name>
<keyword evidence="3" id="KW-1185">Reference proteome</keyword>
<evidence type="ECO:0000313" key="3">
    <source>
        <dbReference type="Proteomes" id="UP000887458"/>
    </source>
</evidence>
<accession>A0ABQ8J441</accession>
<comment type="caution">
    <text evidence="2">The sequence shown here is derived from an EMBL/GenBank/DDBJ whole genome shotgun (WGS) entry which is preliminary data.</text>
</comment>
<gene>
    <name evidence="2" type="ORF">DERP_007249</name>
</gene>
<keyword evidence="1" id="KW-0472">Membrane</keyword>
<evidence type="ECO:0000313" key="2">
    <source>
        <dbReference type="EMBL" id="KAH9417252.1"/>
    </source>
</evidence>
<reference evidence="2 3" key="1">
    <citation type="journal article" date="2018" name="J. Allergy Clin. Immunol.">
        <title>High-quality assembly of Dermatophagoides pteronyssinus genome and transcriptome reveals a wide range of novel allergens.</title>
        <authorList>
            <person name="Liu X.Y."/>
            <person name="Yang K.Y."/>
            <person name="Wang M.Q."/>
            <person name="Kwok J.S."/>
            <person name="Zeng X."/>
            <person name="Yang Z."/>
            <person name="Xiao X.J."/>
            <person name="Lau C.P."/>
            <person name="Li Y."/>
            <person name="Huang Z.M."/>
            <person name="Ba J.G."/>
            <person name="Yim A.K."/>
            <person name="Ouyang C.Y."/>
            <person name="Ngai S.M."/>
            <person name="Chan T.F."/>
            <person name="Leung E.L."/>
            <person name="Liu L."/>
            <person name="Liu Z.G."/>
            <person name="Tsui S.K."/>
        </authorList>
    </citation>
    <scope>NUCLEOTIDE SEQUENCE [LARGE SCALE GENOMIC DNA]</scope>
    <source>
        <strain evidence="2">Derp</strain>
    </source>
</reference>
<feature type="transmembrane region" description="Helical" evidence="1">
    <location>
        <begin position="35"/>
        <end position="54"/>
    </location>
</feature>
<protein>
    <submittedName>
        <fullName evidence="2">Uncharacterized protein</fullName>
    </submittedName>
</protein>
<proteinExistence type="predicted"/>
<reference evidence="2 3" key="2">
    <citation type="journal article" date="2022" name="Mol. Biol. Evol.">
        <title>Comparative Genomics Reveals Insights into the Divergent Evolution of Astigmatic Mites and Household Pest Adaptations.</title>
        <authorList>
            <person name="Xiong Q."/>
            <person name="Wan A.T."/>
            <person name="Liu X."/>
            <person name="Fung C.S."/>
            <person name="Xiao X."/>
            <person name="Malainual N."/>
            <person name="Hou J."/>
            <person name="Wang L."/>
            <person name="Wang M."/>
            <person name="Yang K.Y."/>
            <person name="Cui Y."/>
            <person name="Leung E.L."/>
            <person name="Nong W."/>
            <person name="Shin S.K."/>
            <person name="Au S.W."/>
            <person name="Jeong K.Y."/>
            <person name="Chew F.T."/>
            <person name="Hui J.H."/>
            <person name="Leung T.F."/>
            <person name="Tungtrongchitr A."/>
            <person name="Zhong N."/>
            <person name="Liu Z."/>
            <person name="Tsui S.K."/>
        </authorList>
    </citation>
    <scope>NUCLEOTIDE SEQUENCE [LARGE SCALE GENOMIC DNA]</scope>
    <source>
        <strain evidence="2">Derp</strain>
    </source>
</reference>
<organism evidence="2 3">
    <name type="scientific">Dermatophagoides pteronyssinus</name>
    <name type="common">European house dust mite</name>
    <dbReference type="NCBI Taxonomy" id="6956"/>
    <lineage>
        <taxon>Eukaryota</taxon>
        <taxon>Metazoa</taxon>
        <taxon>Ecdysozoa</taxon>
        <taxon>Arthropoda</taxon>
        <taxon>Chelicerata</taxon>
        <taxon>Arachnida</taxon>
        <taxon>Acari</taxon>
        <taxon>Acariformes</taxon>
        <taxon>Sarcoptiformes</taxon>
        <taxon>Astigmata</taxon>
        <taxon>Psoroptidia</taxon>
        <taxon>Analgoidea</taxon>
        <taxon>Pyroglyphidae</taxon>
        <taxon>Dermatophagoidinae</taxon>
        <taxon>Dermatophagoides</taxon>
    </lineage>
</organism>
<dbReference type="EMBL" id="NJHN03000077">
    <property type="protein sequence ID" value="KAH9417252.1"/>
    <property type="molecule type" value="Genomic_DNA"/>
</dbReference>
<keyword evidence="1" id="KW-1133">Transmembrane helix</keyword>